<dbReference type="GO" id="GO:0003677">
    <property type="term" value="F:DNA binding"/>
    <property type="evidence" value="ECO:0007669"/>
    <property type="project" value="UniProtKB-KW"/>
</dbReference>
<evidence type="ECO:0000259" key="8">
    <source>
        <dbReference type="PROSITE" id="PS50995"/>
    </source>
</evidence>
<dbReference type="OrthoDB" id="5461037at2"/>
<evidence type="ECO:0000256" key="6">
    <source>
        <dbReference type="ARBA" id="ARBA00047188"/>
    </source>
</evidence>
<reference evidence="10 13" key="2">
    <citation type="journal article" date="2020" name="Cell Host Microbe">
        <title>Functional and Genomic Variation between Human-Derived Isolates of Lachnospiraceae Reveals Inter- and Intra-Species Diversity.</title>
        <authorList>
            <person name="Sorbara M.T."/>
            <person name="Littmann E.R."/>
            <person name="Fontana E."/>
            <person name="Moody T.U."/>
            <person name="Kohout C.E."/>
            <person name="Gjonbalaj M."/>
            <person name="Eaton V."/>
            <person name="Seok R."/>
            <person name="Leiner I.M."/>
            <person name="Pamer E.G."/>
        </authorList>
    </citation>
    <scope>NUCLEOTIDE SEQUENCE [LARGE SCALE GENOMIC DNA]</scope>
    <source>
        <strain evidence="10 13">MSK.14.57</strain>
    </source>
</reference>
<dbReference type="RefSeq" id="WP_008393797.1">
    <property type="nucleotide sequence ID" value="NC_021016.1"/>
</dbReference>
<keyword evidence="3" id="KW-0238">DNA-binding</keyword>
<keyword evidence="4" id="KW-0804">Transcription</keyword>
<evidence type="ECO:0000256" key="2">
    <source>
        <dbReference type="ARBA" id="ARBA00023015"/>
    </source>
</evidence>
<gene>
    <name evidence="9" type="ORF">DO83_07405</name>
    <name evidence="10" type="ORF">G5A72_06900</name>
    <name evidence="11" type="ORF">RBI15_00145</name>
</gene>
<reference evidence="11" key="4">
    <citation type="submission" date="2023-08" db="EMBL/GenBank/DDBJ databases">
        <title>Complete Genome Sequences of butyrate producing Anaerostipes hadrus strains BA1 and GIF7 isolated from the terminal ileum of a healthy lean male.</title>
        <authorList>
            <person name="Low A."/>
            <person name="Sheludchenko M."/>
            <person name="Cheng H.E."/>
            <person name="Koh X.Q."/>
            <person name="Lee J."/>
        </authorList>
    </citation>
    <scope>NUCLEOTIDE SEQUENCE</scope>
    <source>
        <strain evidence="11">BA1</strain>
    </source>
</reference>
<dbReference type="Proteomes" id="UP001243496">
    <property type="component" value="Chromosome"/>
</dbReference>
<dbReference type="Gene3D" id="1.10.10.10">
    <property type="entry name" value="Winged helix-like DNA-binding domain superfamily/Winged helix DNA-binding domain"/>
    <property type="match status" value="1"/>
</dbReference>
<feature type="domain" description="HTH marR-type" evidence="8">
    <location>
        <begin position="1"/>
        <end position="130"/>
    </location>
</feature>
<evidence type="ECO:0000313" key="13">
    <source>
        <dbReference type="Proteomes" id="UP001644750"/>
    </source>
</evidence>
<dbReference type="EMBL" id="JAAITB010000012">
    <property type="protein sequence ID" value="NSJ79318.1"/>
    <property type="molecule type" value="Genomic_DNA"/>
</dbReference>
<evidence type="ECO:0000256" key="3">
    <source>
        <dbReference type="ARBA" id="ARBA00023125"/>
    </source>
</evidence>
<dbReference type="AlphaFoldDB" id="A0A1Q2CAY5"/>
<dbReference type="PANTHER" id="PTHR42756:SF1">
    <property type="entry name" value="TRANSCRIPTIONAL REPRESSOR OF EMRAB OPERON"/>
    <property type="match status" value="1"/>
</dbReference>
<name>A0A1Q2CAY5_ANAHA</name>
<evidence type="ECO:0000256" key="7">
    <source>
        <dbReference type="ARBA" id="ARBA00047207"/>
    </source>
</evidence>
<dbReference type="EMBL" id="CP012098">
    <property type="protein sequence ID" value="AQP40921.1"/>
    <property type="molecule type" value="Genomic_DNA"/>
</dbReference>
<sequence>MVVDLFHGISYEEEKAVITDEFKDISNKDLHIIDAIGIKKPKNMSTIAGDLNITVGTLTTAINNLLKKGYVNRKRGEKDRRVVYISLSEKGRKAYSHHREFHKRMIQGLLDTLNEQEQDLLVKVMQYFHDYFREHM</sequence>
<organism evidence="9 12">
    <name type="scientific">Anaerostipes hadrus</name>
    <dbReference type="NCBI Taxonomy" id="649756"/>
    <lineage>
        <taxon>Bacteria</taxon>
        <taxon>Bacillati</taxon>
        <taxon>Bacillota</taxon>
        <taxon>Clostridia</taxon>
        <taxon>Lachnospirales</taxon>
        <taxon>Lachnospiraceae</taxon>
        <taxon>Anaerostipes</taxon>
    </lineage>
</organism>
<evidence type="ECO:0000313" key="10">
    <source>
        <dbReference type="EMBL" id="NSJ79318.1"/>
    </source>
</evidence>
<dbReference type="PROSITE" id="PS50995">
    <property type="entry name" value="HTH_MARR_2"/>
    <property type="match status" value="1"/>
</dbReference>
<dbReference type="InterPro" id="IPR036388">
    <property type="entry name" value="WH-like_DNA-bd_sf"/>
</dbReference>
<comment type="similarity">
    <text evidence="5">Belongs to the SarZ family.</text>
</comment>
<protein>
    <recommendedName>
        <fullName evidence="6">HTH-type transcriptional regulator SarZ</fullName>
    </recommendedName>
    <alternativeName>
        <fullName evidence="7">Staphylococcal accessory regulator Z</fullName>
    </alternativeName>
</protein>
<dbReference type="SUPFAM" id="SSF46785">
    <property type="entry name" value="Winged helix' DNA-binding domain"/>
    <property type="match status" value="1"/>
</dbReference>
<dbReference type="InterPro" id="IPR055166">
    <property type="entry name" value="Transc_reg_Sar_Rot_HTH"/>
</dbReference>
<dbReference type="Proteomes" id="UP000188159">
    <property type="component" value="Chromosome"/>
</dbReference>
<keyword evidence="2" id="KW-0805">Transcription regulation</keyword>
<evidence type="ECO:0000256" key="1">
    <source>
        <dbReference type="ARBA" id="ARBA00004496"/>
    </source>
</evidence>
<reference evidence="10" key="3">
    <citation type="submission" date="2020-02" db="EMBL/GenBank/DDBJ databases">
        <authorList>
            <person name="Littmann E."/>
            <person name="Sorbara M."/>
        </authorList>
    </citation>
    <scope>NUCLEOTIDE SEQUENCE</scope>
    <source>
        <strain evidence="10">MSK.14.57</strain>
    </source>
</reference>
<dbReference type="SMART" id="SM00347">
    <property type="entry name" value="HTH_MARR"/>
    <property type="match status" value="1"/>
</dbReference>
<dbReference type="InterPro" id="IPR000835">
    <property type="entry name" value="HTH_MarR-typ"/>
</dbReference>
<dbReference type="GeneID" id="92739772"/>
<proteinExistence type="inferred from homology"/>
<evidence type="ECO:0000256" key="4">
    <source>
        <dbReference type="ARBA" id="ARBA00023163"/>
    </source>
</evidence>
<accession>A0A1Q2CAY5</accession>
<comment type="subcellular location">
    <subcellularLocation>
        <location evidence="1">Cytoplasm</location>
    </subcellularLocation>
</comment>
<evidence type="ECO:0000313" key="12">
    <source>
        <dbReference type="Proteomes" id="UP000188159"/>
    </source>
</evidence>
<evidence type="ECO:0000313" key="9">
    <source>
        <dbReference type="EMBL" id="AQP40921.1"/>
    </source>
</evidence>
<dbReference type="GO" id="GO:0003700">
    <property type="term" value="F:DNA-binding transcription factor activity"/>
    <property type="evidence" value="ECO:0007669"/>
    <property type="project" value="InterPro"/>
</dbReference>
<dbReference type="InterPro" id="IPR036390">
    <property type="entry name" value="WH_DNA-bd_sf"/>
</dbReference>
<dbReference type="Proteomes" id="UP001644750">
    <property type="component" value="Unassembled WGS sequence"/>
</dbReference>
<dbReference type="EMBL" id="CP132968">
    <property type="protein sequence ID" value="WMD17905.1"/>
    <property type="molecule type" value="Genomic_DNA"/>
</dbReference>
<evidence type="ECO:0000313" key="11">
    <source>
        <dbReference type="EMBL" id="WMD17905.1"/>
    </source>
</evidence>
<evidence type="ECO:0000256" key="5">
    <source>
        <dbReference type="ARBA" id="ARBA00046337"/>
    </source>
</evidence>
<dbReference type="Pfam" id="PF22381">
    <property type="entry name" value="Staph_reg_Sar_Rot"/>
    <property type="match status" value="1"/>
</dbReference>
<reference evidence="9 12" key="1">
    <citation type="journal article" date="2016" name="Sci. Rep.">
        <title>Accelerated dysbiosis of gut microbiota during aggravation of DSS-induced colitis by a butyrate-producing bacterium.</title>
        <authorList>
            <person name="Zhang Q."/>
            <person name="Wu Y."/>
            <person name="Wang J."/>
            <person name="Wu G."/>
            <person name="Long W."/>
            <person name="Xue Z."/>
            <person name="Wang L."/>
            <person name="Zhang X."/>
            <person name="Pang X."/>
            <person name="Zhao Y."/>
            <person name="Zhao L."/>
            <person name="Zhang C."/>
        </authorList>
    </citation>
    <scope>NUCLEOTIDE SEQUENCE [LARGE SCALE GENOMIC DNA]</scope>
    <source>
        <strain evidence="9 12">BPB5</strain>
    </source>
</reference>
<dbReference type="PRINTS" id="PR00598">
    <property type="entry name" value="HTHMARR"/>
</dbReference>
<keyword evidence="13" id="KW-1185">Reference proteome</keyword>
<dbReference type="PANTHER" id="PTHR42756">
    <property type="entry name" value="TRANSCRIPTIONAL REGULATOR, MARR"/>
    <property type="match status" value="1"/>
</dbReference>
<dbReference type="GO" id="GO:0005737">
    <property type="term" value="C:cytoplasm"/>
    <property type="evidence" value="ECO:0007669"/>
    <property type="project" value="UniProtKB-SubCell"/>
</dbReference>